<gene>
    <name evidence="1" type="ORF">CJ263_19560</name>
</gene>
<dbReference type="Proteomes" id="UP000215244">
    <property type="component" value="Chromosome"/>
</dbReference>
<dbReference type="SUPFAM" id="SSF52540">
    <property type="entry name" value="P-loop containing nucleoside triphosphate hydrolases"/>
    <property type="match status" value="1"/>
</dbReference>
<dbReference type="GO" id="GO:0005524">
    <property type="term" value="F:ATP binding"/>
    <property type="evidence" value="ECO:0007669"/>
    <property type="project" value="InterPro"/>
</dbReference>
<dbReference type="RefSeq" id="WP_094998818.1">
    <property type="nucleotide sequence ID" value="NZ_BMJL01000008.1"/>
</dbReference>
<dbReference type="InterPro" id="IPR056955">
    <property type="entry name" value="ORC-CDC6-like"/>
</dbReference>
<evidence type="ECO:0000313" key="1">
    <source>
        <dbReference type="EMBL" id="ASV32245.1"/>
    </source>
</evidence>
<dbReference type="AlphaFoldDB" id="A0A223VA34"/>
<dbReference type="KEGG" id="marb:CJ263_19560"/>
<dbReference type="OrthoDB" id="2080613at2"/>
<dbReference type="InterPro" id="IPR000719">
    <property type="entry name" value="Prot_kinase_dom"/>
</dbReference>
<evidence type="ECO:0000313" key="2">
    <source>
        <dbReference type="Proteomes" id="UP000215244"/>
    </source>
</evidence>
<dbReference type="Pfam" id="PF00069">
    <property type="entry name" value="Pkinase"/>
    <property type="match status" value="1"/>
</dbReference>
<protein>
    <submittedName>
        <fullName evidence="1">Uncharacterized protein</fullName>
    </submittedName>
</protein>
<organism evidence="1 2">
    <name type="scientific">Maribacter cobaltidurans</name>
    <dbReference type="NCBI Taxonomy" id="1178778"/>
    <lineage>
        <taxon>Bacteria</taxon>
        <taxon>Pseudomonadati</taxon>
        <taxon>Bacteroidota</taxon>
        <taxon>Flavobacteriia</taxon>
        <taxon>Flavobacteriales</taxon>
        <taxon>Flavobacteriaceae</taxon>
        <taxon>Maribacter</taxon>
    </lineage>
</organism>
<dbReference type="PROSITE" id="PS50011">
    <property type="entry name" value="PROTEIN_KINASE_DOM"/>
    <property type="match status" value="1"/>
</dbReference>
<keyword evidence="2" id="KW-1185">Reference proteome</keyword>
<dbReference type="SMART" id="SM00220">
    <property type="entry name" value="S_TKc"/>
    <property type="match status" value="1"/>
</dbReference>
<sequence length="1218" mass="138525">MPKYCCFNCPEKGHDDTRELDHKCPNCQFEYGFPLYSPPATVGKYKIEAPISRGFYGATYKVIDEVLGTEFVLKLIPKSIYELHNKDFYAESKDHAELAKGSQYIVGITGAEEHKVIFGNGEEVECYVQVLNYVPGKLLIKILESAKPISSIKITQISMDLFRILDVLRSKRKNHNDLHPENIIIEELTPENRRAGEIHSTTRAIAIDIGSLTSINKAGDSPDRQGDVHWVAGYLIKLSEKLLDDPDNVSDQDYRLASLLEDRAKLLFPAVEHTRAPNFDEIIEDIRNCFNQQTQPWEEPLKLLNFNDTYNAQTLDPWFVPSLLVDPEDQWLTRICGHGPLVITGMRGCGKTMMLRALQFHARATAAKLKFSGNKVEQLNKLREENYIGIYVSCNKLLDEIGKEADEALHEPFSRLFIRYGIEAIKAIRHLNHISEDKVRNDYFETFIEVYNQHVSNSEFLKEVTSERQLEQRLLSMIYSLNRGESNYVVTANPSNAFPALAQAIRKSSSLWTNHYILFLLDDVSTRYLGKENIKNLLSSLIFQSEECAFKITSEVQTVELLLYSPGKVEKAKKGRDFDTFDLGSAVNEKIRNRKKNGGKHFVADILNRRAFGNAKHPSVSPIEVLGDTTLASIAKSIATRGVNKTARKKIYHGISALAGVCVGDIGDIINLYDMIIKHYDNVKPIPPEKQNECFQDLCSVRLHEVNRRGSDYKDFALSFAKASHELLMQSNKDGSSRLRQYYSIYVRITTGNTEEQYEKIRRLLDAGIFVYSGGANAPRTLGNDTNPINQFKLTYRKLYGISNLIGLTQGDRFELSGEQLENWLNNPSEGKEILMKNVGGTSSNVDEGDDLDDTAMLETKKFEKVDSINEGVQGSLNFEEFEKIRYYDSKTVENLVLSKKPKSTEILFEDLESIKFDYLIAGLGFEDRTLESIRELIKLKPQKVLLVKYKEVGNTNEIIKLVEDEKLTYEIINYEVVKTSFDVSSGNVLCDITGLSKSLIFNIVRNTLKSNGKLWLSHVQASVYYPLNDEIDTSLKKIESEDNYSKLDIITKNVIKGEKGPYEIYDLLMSDTDESKRNVLIGFSNSKYERLFKILEKREFDMIRIVFPQVDSMRGQLARLASEVISNAYSNAECYGFESNDLDAMLAFLTEQYQLHYIDQNFNFELALTGSKRHTVACAAISAAFKISHCWYSKPSNWDIAKFSKGIGEKSYFKIEL</sequence>
<dbReference type="InterPro" id="IPR027417">
    <property type="entry name" value="P-loop_NTPase"/>
</dbReference>
<dbReference type="GO" id="GO:0004672">
    <property type="term" value="F:protein kinase activity"/>
    <property type="evidence" value="ECO:0007669"/>
    <property type="project" value="InterPro"/>
</dbReference>
<dbReference type="Gene3D" id="1.10.510.10">
    <property type="entry name" value="Transferase(Phosphotransferase) domain 1"/>
    <property type="match status" value="1"/>
</dbReference>
<reference evidence="1 2" key="1">
    <citation type="submission" date="2017-08" db="EMBL/GenBank/DDBJ databases">
        <title>The complete genome sequence of Maribacter sp. B1, isolated from deep-sea sediment.</title>
        <authorList>
            <person name="Wu Y.-H."/>
            <person name="Cheng H."/>
            <person name="Xu X.-W."/>
        </authorList>
    </citation>
    <scope>NUCLEOTIDE SEQUENCE [LARGE SCALE GENOMIC DNA]</scope>
    <source>
        <strain evidence="1 2">B1</strain>
    </source>
</reference>
<dbReference type="InterPro" id="IPR011009">
    <property type="entry name" value="Kinase-like_dom_sf"/>
</dbReference>
<accession>A0A223VA34</accession>
<dbReference type="SUPFAM" id="SSF56112">
    <property type="entry name" value="Protein kinase-like (PK-like)"/>
    <property type="match status" value="1"/>
</dbReference>
<name>A0A223VA34_9FLAO</name>
<dbReference type="Pfam" id="PF24389">
    <property type="entry name" value="ORC-CDC6-like"/>
    <property type="match status" value="1"/>
</dbReference>
<proteinExistence type="predicted"/>
<dbReference type="EMBL" id="CP022957">
    <property type="protein sequence ID" value="ASV32245.1"/>
    <property type="molecule type" value="Genomic_DNA"/>
</dbReference>